<protein>
    <submittedName>
        <fullName evidence="2">Extracellular solute-binding protein</fullName>
    </submittedName>
</protein>
<dbReference type="PROSITE" id="PS51257">
    <property type="entry name" value="PROKAR_LIPOPROTEIN"/>
    <property type="match status" value="1"/>
</dbReference>
<sequence>MTRRKLTILGLGAAAVLALAACAPGAPSGEGDTTQPPVESADPADFAGETLSYVYFTDGPDEQATRDLIAQFEAEYDVTVELEILPYADLVTSVQARLSGGNAPDVVRLTGLTDFRADLLDLAPYLGEDYVEEFLPGPVQAVTGDDGELLAVPSDLTLNGPFINVDLFNEAGVELPDPEDPWTWEEMTAAAQEVQAATGTPYAFAMDKSGHRVSTVLAQYGTQLVSDGEASLDVAAAEEALTPLIDMMAADTMPRDFWLGSGSRYAGANEIFLAQDVPVYLSGNWQVAQFAQAAEFEWAAAPNPCATECGGFPGGKFMAAFSASENPALAAAFIEFMNNTESQEAFVAASSFLPTRADLAEDGVTYPDRQADMDVFLADLVRTPDVTFAANADPAFSGSATALITAMDEVVAGQSDLPTALTGLQGEIEALVAELDS</sequence>
<dbReference type="Proteomes" id="UP000826651">
    <property type="component" value="Unassembled WGS sequence"/>
</dbReference>
<name>A0ABS7SFL7_9MICO</name>
<proteinExistence type="predicted"/>
<gene>
    <name evidence="2" type="ORF">KCQ71_23555</name>
</gene>
<evidence type="ECO:0000313" key="2">
    <source>
        <dbReference type="EMBL" id="MBZ2199142.1"/>
    </source>
</evidence>
<dbReference type="Gene3D" id="3.40.190.10">
    <property type="entry name" value="Periplasmic binding protein-like II"/>
    <property type="match status" value="1"/>
</dbReference>
<evidence type="ECO:0000256" key="1">
    <source>
        <dbReference type="SAM" id="SignalP"/>
    </source>
</evidence>
<evidence type="ECO:0000313" key="3">
    <source>
        <dbReference type="Proteomes" id="UP000826651"/>
    </source>
</evidence>
<dbReference type="EMBL" id="JAGSHT010000023">
    <property type="protein sequence ID" value="MBZ2199142.1"/>
    <property type="molecule type" value="Genomic_DNA"/>
</dbReference>
<feature type="signal peptide" evidence="1">
    <location>
        <begin position="1"/>
        <end position="20"/>
    </location>
</feature>
<reference evidence="2 3" key="1">
    <citation type="submission" date="2021-04" db="EMBL/GenBank/DDBJ databases">
        <title>Ruania sp. nov., isolated from sandy soil of mangrove forest.</title>
        <authorList>
            <person name="Ge X."/>
            <person name="Huang R."/>
            <person name="Liu W."/>
        </authorList>
    </citation>
    <scope>NUCLEOTIDE SEQUENCE [LARGE SCALE GENOMIC DNA]</scope>
    <source>
        <strain evidence="2 3">N2-46</strain>
    </source>
</reference>
<dbReference type="PANTHER" id="PTHR43649:SF30">
    <property type="entry name" value="ABC TRANSPORTER SUBSTRATE-BINDING PROTEIN"/>
    <property type="match status" value="1"/>
</dbReference>
<dbReference type="Pfam" id="PF13416">
    <property type="entry name" value="SBP_bac_8"/>
    <property type="match status" value="1"/>
</dbReference>
<dbReference type="InterPro" id="IPR006059">
    <property type="entry name" value="SBP"/>
</dbReference>
<dbReference type="RefSeq" id="WP_223411133.1">
    <property type="nucleotide sequence ID" value="NZ_JAGSHT010000023.1"/>
</dbReference>
<organism evidence="2 3">
    <name type="scientific">Occultella gossypii</name>
    <dbReference type="NCBI Taxonomy" id="2800820"/>
    <lineage>
        <taxon>Bacteria</taxon>
        <taxon>Bacillati</taxon>
        <taxon>Actinomycetota</taxon>
        <taxon>Actinomycetes</taxon>
        <taxon>Micrococcales</taxon>
        <taxon>Ruaniaceae</taxon>
        <taxon>Occultella</taxon>
    </lineage>
</organism>
<keyword evidence="1" id="KW-0732">Signal</keyword>
<keyword evidence="3" id="KW-1185">Reference proteome</keyword>
<dbReference type="InterPro" id="IPR050490">
    <property type="entry name" value="Bact_solute-bd_prot1"/>
</dbReference>
<dbReference type="SUPFAM" id="SSF53850">
    <property type="entry name" value="Periplasmic binding protein-like II"/>
    <property type="match status" value="1"/>
</dbReference>
<accession>A0ABS7SFL7</accession>
<feature type="chain" id="PRO_5046701156" evidence="1">
    <location>
        <begin position="21"/>
        <end position="437"/>
    </location>
</feature>
<comment type="caution">
    <text evidence="2">The sequence shown here is derived from an EMBL/GenBank/DDBJ whole genome shotgun (WGS) entry which is preliminary data.</text>
</comment>
<dbReference type="PANTHER" id="PTHR43649">
    <property type="entry name" value="ARABINOSE-BINDING PROTEIN-RELATED"/>
    <property type="match status" value="1"/>
</dbReference>